<keyword evidence="1" id="KW-0812">Transmembrane</keyword>
<keyword evidence="4" id="KW-1185">Reference proteome</keyword>
<reference evidence="2" key="2">
    <citation type="submission" date="2024-02" db="EMBL/GenBank/DDBJ databases">
        <authorList>
            <consortium name="Clinical and Environmental Microbiology Branch: Whole genome sequencing antimicrobial resistance pathogens in the healthcare setting"/>
        </authorList>
    </citation>
    <scope>NUCLEOTIDE SEQUENCE</scope>
    <source>
        <strain evidence="2">2021GO-0154</strain>
    </source>
</reference>
<feature type="transmembrane region" description="Helical" evidence="1">
    <location>
        <begin position="35"/>
        <end position="59"/>
    </location>
</feature>
<protein>
    <submittedName>
        <fullName evidence="3">Uncharacterized protein</fullName>
    </submittedName>
</protein>
<sequence>MLQQEGQDKRQIVEIERAGATFFRHICSDFIARECILFASTLLSFFVSYVTSGLVLYWMPMAAFF</sequence>
<reference evidence="3 4" key="1">
    <citation type="submission" date="2016-03" db="EMBL/GenBank/DDBJ databases">
        <title>Genome sequence of Providencia stuartii strain, isolated from the salivary glands of larval Lucilia sericata.</title>
        <authorList>
            <person name="Yuan Y."/>
            <person name="Zhang Y."/>
            <person name="Fu S."/>
            <person name="Crippen T.L."/>
            <person name="Visi D."/>
            <person name="Benbow M.E."/>
            <person name="Allen M."/>
            <person name="Tomberlin J.K."/>
            <person name="Sze S.-H."/>
            <person name="Tarone A.M."/>
        </authorList>
    </citation>
    <scope>NUCLEOTIDE SEQUENCE [LARGE SCALE GENOMIC DNA]</scope>
    <source>
        <strain evidence="3 4">Crippen</strain>
    </source>
</reference>
<name>A0A1S1HUH5_PROST</name>
<dbReference type="EMBL" id="ABMABF030000003">
    <property type="protein sequence ID" value="EMJ5133442.1"/>
    <property type="molecule type" value="Genomic_DNA"/>
</dbReference>
<accession>A0A1S1HUH5</accession>
<dbReference type="AlphaFoldDB" id="A0A1S1HUH5"/>
<dbReference type="GeneID" id="92278232"/>
<gene>
    <name evidence="3" type="ORF">A3Q29_11835</name>
    <name evidence="2" type="ORF">RG298_001124</name>
</gene>
<dbReference type="EMBL" id="LVIE01000002">
    <property type="protein sequence ID" value="OHT25698.1"/>
    <property type="molecule type" value="Genomic_DNA"/>
</dbReference>
<evidence type="ECO:0000313" key="3">
    <source>
        <dbReference type="EMBL" id="OHT25698.1"/>
    </source>
</evidence>
<keyword evidence="1" id="KW-0472">Membrane</keyword>
<organism evidence="3 4">
    <name type="scientific">Providencia stuartii</name>
    <dbReference type="NCBI Taxonomy" id="588"/>
    <lineage>
        <taxon>Bacteria</taxon>
        <taxon>Pseudomonadati</taxon>
        <taxon>Pseudomonadota</taxon>
        <taxon>Gammaproteobacteria</taxon>
        <taxon>Enterobacterales</taxon>
        <taxon>Morganellaceae</taxon>
        <taxon>Providencia</taxon>
    </lineage>
</organism>
<keyword evidence="1" id="KW-1133">Transmembrane helix</keyword>
<proteinExistence type="predicted"/>
<evidence type="ECO:0000256" key="1">
    <source>
        <dbReference type="SAM" id="Phobius"/>
    </source>
</evidence>
<evidence type="ECO:0000313" key="2">
    <source>
        <dbReference type="EMBL" id="EMJ5133442.1"/>
    </source>
</evidence>
<dbReference type="RefSeq" id="WP_070925117.1">
    <property type="nucleotide sequence ID" value="NZ_CANMXG010000003.1"/>
</dbReference>
<evidence type="ECO:0000313" key="4">
    <source>
        <dbReference type="Proteomes" id="UP000179588"/>
    </source>
</evidence>
<comment type="caution">
    <text evidence="3">The sequence shown here is derived from an EMBL/GenBank/DDBJ whole genome shotgun (WGS) entry which is preliminary data.</text>
</comment>
<dbReference type="Proteomes" id="UP000179588">
    <property type="component" value="Unassembled WGS sequence"/>
</dbReference>